<feature type="region of interest" description="Disordered" evidence="5">
    <location>
        <begin position="126"/>
        <end position="154"/>
    </location>
</feature>
<evidence type="ECO:0000256" key="1">
    <source>
        <dbReference type="ARBA" id="ARBA00004167"/>
    </source>
</evidence>
<comment type="caution">
    <text evidence="9">The sequence shown here is derived from an EMBL/GenBank/DDBJ whole genome shotgun (WGS) entry which is preliminary data.</text>
</comment>
<keyword evidence="4 6" id="KW-0472">Membrane</keyword>
<reference evidence="9 10" key="1">
    <citation type="journal article" date="2024" name="Commun. Biol.">
        <title>Comparative genomic analysis of thermophilic fungi reveals convergent evolutionary adaptations and gene losses.</title>
        <authorList>
            <person name="Steindorff A.S."/>
            <person name="Aguilar-Pontes M.V."/>
            <person name="Robinson A.J."/>
            <person name="Andreopoulos B."/>
            <person name="LaButti K."/>
            <person name="Kuo A."/>
            <person name="Mondo S."/>
            <person name="Riley R."/>
            <person name="Otillar R."/>
            <person name="Haridas S."/>
            <person name="Lipzen A."/>
            <person name="Grimwood J."/>
            <person name="Schmutz J."/>
            <person name="Clum A."/>
            <person name="Reid I.D."/>
            <person name="Moisan M.C."/>
            <person name="Butler G."/>
            <person name="Nguyen T.T.M."/>
            <person name="Dewar K."/>
            <person name="Conant G."/>
            <person name="Drula E."/>
            <person name="Henrissat B."/>
            <person name="Hansel C."/>
            <person name="Singer S."/>
            <person name="Hutchinson M.I."/>
            <person name="de Vries R.P."/>
            <person name="Natvig D.O."/>
            <person name="Powell A.J."/>
            <person name="Tsang A."/>
            <person name="Grigoriev I.V."/>
        </authorList>
    </citation>
    <scope>NUCLEOTIDE SEQUENCE [LARGE SCALE GENOMIC DNA]</scope>
    <source>
        <strain evidence="9 10">CBS 620.91</strain>
    </source>
</reference>
<name>A0ABR3V321_HUMIN</name>
<dbReference type="PANTHER" id="PTHR15549:SF31">
    <property type="entry name" value="WSC DOMAIN-CONTAINING PROTEIN"/>
    <property type="match status" value="1"/>
</dbReference>
<evidence type="ECO:0000256" key="7">
    <source>
        <dbReference type="SAM" id="SignalP"/>
    </source>
</evidence>
<proteinExistence type="predicted"/>
<dbReference type="Pfam" id="PF01822">
    <property type="entry name" value="WSC"/>
    <property type="match status" value="1"/>
</dbReference>
<dbReference type="SMART" id="SM00321">
    <property type="entry name" value="WSC"/>
    <property type="match status" value="1"/>
</dbReference>
<evidence type="ECO:0000256" key="5">
    <source>
        <dbReference type="SAM" id="MobiDB-lite"/>
    </source>
</evidence>
<dbReference type="EMBL" id="JAZGSY010000462">
    <property type="protein sequence ID" value="KAL1836121.1"/>
    <property type="molecule type" value="Genomic_DNA"/>
</dbReference>
<evidence type="ECO:0000256" key="2">
    <source>
        <dbReference type="ARBA" id="ARBA00022692"/>
    </source>
</evidence>
<sequence length="321" mass="33983">MLTQRLAAMWTGLGTGVLLSSMAWAQKQPSGPSIPTVYCSTVNTADMTPIYSNYQSDGRCFDNCTDLGYALAVLQHKNCWCSHFIPHPDDQKPLEDCQAPCPGFPPDHCGGDGVYGYLEVGGFNPSGTAVPGGSSPQTTTSSSGSSDTPSVTTVTLGGTVTTITATPTATHDAAVSGSSNGLASGAIAGIVIGVIGGIAVGGFFAWLWWSRKKKDESDNNPLDSPMRSPGPGSGVPTPQMADMSDGRYAASAASGQVGWDSNRRRSHLMPVDPRLDPFIYSSDHNRSRESITSLQDNQDYSRRVHQPQRVLRAVNPDPEED</sequence>
<evidence type="ECO:0000256" key="3">
    <source>
        <dbReference type="ARBA" id="ARBA00022989"/>
    </source>
</evidence>
<keyword evidence="7" id="KW-0732">Signal</keyword>
<feature type="region of interest" description="Disordered" evidence="5">
    <location>
        <begin position="215"/>
        <end position="321"/>
    </location>
</feature>
<accession>A0ABR3V321</accession>
<dbReference type="PROSITE" id="PS51212">
    <property type="entry name" value="WSC"/>
    <property type="match status" value="1"/>
</dbReference>
<feature type="compositionally biased region" description="Low complexity" evidence="5">
    <location>
        <begin position="131"/>
        <end position="154"/>
    </location>
</feature>
<protein>
    <recommendedName>
        <fullName evidence="8">WSC domain-containing protein</fullName>
    </recommendedName>
</protein>
<comment type="subcellular location">
    <subcellularLocation>
        <location evidence="1">Membrane</location>
        <topology evidence="1">Single-pass membrane protein</topology>
    </subcellularLocation>
</comment>
<evidence type="ECO:0000256" key="6">
    <source>
        <dbReference type="SAM" id="Phobius"/>
    </source>
</evidence>
<keyword evidence="10" id="KW-1185">Reference proteome</keyword>
<feature type="signal peptide" evidence="7">
    <location>
        <begin position="1"/>
        <end position="25"/>
    </location>
</feature>
<dbReference type="Proteomes" id="UP001583172">
    <property type="component" value="Unassembled WGS sequence"/>
</dbReference>
<keyword evidence="3 6" id="KW-1133">Transmembrane helix</keyword>
<evidence type="ECO:0000256" key="4">
    <source>
        <dbReference type="ARBA" id="ARBA00023136"/>
    </source>
</evidence>
<organism evidence="9 10">
    <name type="scientific">Humicola insolens</name>
    <name type="common">Soft-rot fungus</name>
    <dbReference type="NCBI Taxonomy" id="85995"/>
    <lineage>
        <taxon>Eukaryota</taxon>
        <taxon>Fungi</taxon>
        <taxon>Dikarya</taxon>
        <taxon>Ascomycota</taxon>
        <taxon>Pezizomycotina</taxon>
        <taxon>Sordariomycetes</taxon>
        <taxon>Sordariomycetidae</taxon>
        <taxon>Sordariales</taxon>
        <taxon>Chaetomiaceae</taxon>
        <taxon>Mycothermus</taxon>
    </lineage>
</organism>
<feature type="chain" id="PRO_5045241571" description="WSC domain-containing protein" evidence="7">
    <location>
        <begin position="26"/>
        <end position="321"/>
    </location>
</feature>
<dbReference type="InterPro" id="IPR051694">
    <property type="entry name" value="Immunoregulatory_rcpt-like"/>
</dbReference>
<feature type="transmembrane region" description="Helical" evidence="6">
    <location>
        <begin position="186"/>
        <end position="209"/>
    </location>
</feature>
<evidence type="ECO:0000313" key="9">
    <source>
        <dbReference type="EMBL" id="KAL1836121.1"/>
    </source>
</evidence>
<evidence type="ECO:0000313" key="10">
    <source>
        <dbReference type="Proteomes" id="UP001583172"/>
    </source>
</evidence>
<gene>
    <name evidence="9" type="ORF">VTJ49DRAFT_5556</name>
</gene>
<dbReference type="InterPro" id="IPR002889">
    <property type="entry name" value="WSC_carb-bd"/>
</dbReference>
<evidence type="ECO:0000259" key="8">
    <source>
        <dbReference type="PROSITE" id="PS51212"/>
    </source>
</evidence>
<keyword evidence="2 6" id="KW-0812">Transmembrane</keyword>
<feature type="domain" description="WSC" evidence="8">
    <location>
        <begin position="33"/>
        <end position="121"/>
    </location>
</feature>
<dbReference type="PANTHER" id="PTHR15549">
    <property type="entry name" value="PAIRED IMMUNOGLOBULIN-LIKE TYPE 2 RECEPTOR"/>
    <property type="match status" value="1"/>
</dbReference>